<dbReference type="Proteomes" id="UP000201566">
    <property type="component" value="Segment"/>
</dbReference>
<gene>
    <name evidence="2" type="ORF">pdul_cds_548</name>
</gene>
<dbReference type="GeneID" id="16512329"/>
<dbReference type="RefSeq" id="YP_008319328.2">
    <property type="nucleotide sequence ID" value="NC_021858.1"/>
</dbReference>
<dbReference type="EMBL" id="KC977570">
    <property type="protein sequence ID" value="AGO82659.2"/>
    <property type="molecule type" value="Genomic_DNA"/>
</dbReference>
<sequence>MVEAAVENMRRSLAAVVVWSAFFRRDSSRNRFLLPRRNQYEDLELPAHDRPCGIIAFVVSAYKYIRKTYDKWRDKNPGDCVCCRSKWTCCSSDSDDKEHEGEEEEEDDDKDEEHVAGSQRWY</sequence>
<evidence type="ECO:0000313" key="2">
    <source>
        <dbReference type="EMBL" id="AGO82659.2"/>
    </source>
</evidence>
<proteinExistence type="predicted"/>
<reference evidence="2 3" key="1">
    <citation type="journal article" date="2013" name="Science">
        <title>Pandoraviruses: amoeba viruses with genomes up to 2.5 Mb reaching that of parasitic eukaryotes.</title>
        <authorList>
            <person name="Philippe N."/>
            <person name="Legendre M."/>
            <person name="Doutre G."/>
            <person name="Coute Y."/>
            <person name="Poirot O."/>
            <person name="Lescot M."/>
            <person name="Arslan D."/>
            <person name="Seltzer V."/>
            <person name="Bertaux L."/>
            <person name="Bruley C."/>
            <person name="Garin J."/>
            <person name="Claverie J.M."/>
            <person name="Abergel C."/>
        </authorList>
    </citation>
    <scope>NUCLEOTIDE SEQUENCE [LARGE SCALE GENOMIC DNA]</scope>
    <source>
        <strain evidence="2">Melbourne</strain>
    </source>
</reference>
<accession>S4VXP0</accession>
<dbReference type="KEGG" id="vg:16512329"/>
<feature type="region of interest" description="Disordered" evidence="1">
    <location>
        <begin position="89"/>
        <end position="122"/>
    </location>
</feature>
<protein>
    <submittedName>
        <fullName evidence="2">Uncharacterized protein</fullName>
    </submittedName>
</protein>
<feature type="compositionally biased region" description="Acidic residues" evidence="1">
    <location>
        <begin position="101"/>
        <end position="111"/>
    </location>
</feature>
<name>S4VXP0_9VIRU</name>
<evidence type="ECO:0000313" key="3">
    <source>
        <dbReference type="Proteomes" id="UP000201566"/>
    </source>
</evidence>
<evidence type="ECO:0000256" key="1">
    <source>
        <dbReference type="SAM" id="MobiDB-lite"/>
    </source>
</evidence>
<organism evidence="2 3">
    <name type="scientific">Pandoravirus dulcis</name>
    <dbReference type="NCBI Taxonomy" id="1349409"/>
    <lineage>
        <taxon>Viruses</taxon>
        <taxon>Pandoravirus</taxon>
    </lineage>
</organism>